<keyword evidence="3" id="KW-1185">Reference proteome</keyword>
<reference evidence="2" key="1">
    <citation type="submission" date="2019-03" db="EMBL/GenBank/DDBJ databases">
        <title>WGS assembly of Setaria viridis.</title>
        <authorList>
            <person name="Huang P."/>
            <person name="Jenkins J."/>
            <person name="Grimwood J."/>
            <person name="Barry K."/>
            <person name="Healey A."/>
            <person name="Mamidi S."/>
            <person name="Sreedasyam A."/>
            <person name="Shu S."/>
            <person name="Feldman M."/>
            <person name="Wu J."/>
            <person name="Yu Y."/>
            <person name="Chen C."/>
            <person name="Johnson J."/>
            <person name="Rokhsar D."/>
            <person name="Baxter I."/>
            <person name="Schmutz J."/>
            <person name="Brutnell T."/>
            <person name="Kellogg E."/>
        </authorList>
    </citation>
    <scope>NUCLEOTIDE SEQUENCE [LARGE SCALE GENOMIC DNA]</scope>
</reference>
<dbReference type="AlphaFoldDB" id="A0A4V6D3Y9"/>
<evidence type="ECO:0000256" key="1">
    <source>
        <dbReference type="SAM" id="MobiDB-lite"/>
    </source>
</evidence>
<sequence>MPLRSHRSQELDQGGMELEPRRSPPRHLRIRWRPGRTRATGRPGIRQEGDQEGGEPATRRERISGTACASPPRLVVRRFGTGCVRPGDTAMLRMEEMTGLA</sequence>
<feature type="compositionally biased region" description="Basic residues" evidence="1">
    <location>
        <begin position="23"/>
        <end position="36"/>
    </location>
</feature>
<evidence type="ECO:0000313" key="2">
    <source>
        <dbReference type="EMBL" id="TKV92045.1"/>
    </source>
</evidence>
<organism evidence="2 3">
    <name type="scientific">Setaria viridis</name>
    <name type="common">Green bristlegrass</name>
    <name type="synonym">Setaria italica subsp. viridis</name>
    <dbReference type="NCBI Taxonomy" id="4556"/>
    <lineage>
        <taxon>Eukaryota</taxon>
        <taxon>Viridiplantae</taxon>
        <taxon>Streptophyta</taxon>
        <taxon>Embryophyta</taxon>
        <taxon>Tracheophyta</taxon>
        <taxon>Spermatophyta</taxon>
        <taxon>Magnoliopsida</taxon>
        <taxon>Liliopsida</taxon>
        <taxon>Poales</taxon>
        <taxon>Poaceae</taxon>
        <taxon>PACMAD clade</taxon>
        <taxon>Panicoideae</taxon>
        <taxon>Panicodae</taxon>
        <taxon>Paniceae</taxon>
        <taxon>Cenchrinae</taxon>
        <taxon>Setaria</taxon>
    </lineage>
</organism>
<feature type="compositionally biased region" description="Low complexity" evidence="1">
    <location>
        <begin position="37"/>
        <end position="46"/>
    </location>
</feature>
<feature type="region of interest" description="Disordered" evidence="1">
    <location>
        <begin position="1"/>
        <end position="69"/>
    </location>
</feature>
<accession>A0A4V6D3Y9</accession>
<proteinExistence type="predicted"/>
<name>A0A4V6D3Y9_SETVI</name>
<gene>
    <name evidence="2" type="ORF">SEVIR_9G138000v2</name>
</gene>
<protein>
    <submittedName>
        <fullName evidence="2">Uncharacterized protein</fullName>
    </submittedName>
</protein>
<dbReference type="EMBL" id="CM016560">
    <property type="protein sequence ID" value="TKV92045.1"/>
    <property type="molecule type" value="Genomic_DNA"/>
</dbReference>
<dbReference type="Proteomes" id="UP000298652">
    <property type="component" value="Chromosome 9"/>
</dbReference>
<dbReference type="Gramene" id="TKV92045">
    <property type="protein sequence ID" value="TKV92045"/>
    <property type="gene ID" value="SEVIR_9G138000v2"/>
</dbReference>
<evidence type="ECO:0000313" key="3">
    <source>
        <dbReference type="Proteomes" id="UP000298652"/>
    </source>
</evidence>